<comment type="caution">
    <text evidence="1">The sequence shown here is derived from an EMBL/GenBank/DDBJ whole genome shotgun (WGS) entry which is preliminary data.</text>
</comment>
<proteinExistence type="predicted"/>
<evidence type="ECO:0000313" key="1">
    <source>
        <dbReference type="EMBL" id="KAF4623648.1"/>
    </source>
</evidence>
<dbReference type="EMBL" id="JAACJL010000001">
    <property type="protein sequence ID" value="KAF4623648.1"/>
    <property type="molecule type" value="Genomic_DNA"/>
</dbReference>
<keyword evidence="2" id="KW-1185">Reference proteome</keyword>
<evidence type="ECO:0000313" key="2">
    <source>
        <dbReference type="Proteomes" id="UP000521872"/>
    </source>
</evidence>
<name>A0A8H4R679_9AGAR</name>
<dbReference type="Proteomes" id="UP000521872">
    <property type="component" value="Unassembled WGS sequence"/>
</dbReference>
<dbReference type="AlphaFoldDB" id="A0A8H4R679"/>
<sequence length="481" mass="54282">MDSLLATENAWLSCNPKFETTADMPYNIDYDHCVSDGVLFVPDQDAEDAEGCICYLELPGGPGDVPEWKRMRGTEDIDNLAIGLCIAEHDLVALVNREKEDESQPGYDIVISLVQYSTGDAHPLAEESKIVAVSGRTSRVPTVDVEISGDHIVLVMTTDTVAEDEEPDDLVVIYDWRKGILKATIVDVYHQYMNVVFLTETLILLPMLHTQCLAIYRIPSEPRRDMISPILLLQLPLLSDDCDYEAYYRSITAKSRPNFFAAQSRVPAVPLRSAFLPRAEDAICAFEIIIAYLPEEGQIDREPSCFTMIVHRKSFVEITEGFEEDPSFDRTEPIAWEDWGPFISRWLESSTENDLLILKCSGQRYVRKGEKDNNPGCPYVVLDFNVNNVRKMIKAKARSQQHFDWEMEDGIGAHSERSAEWEDVPRIRYHTNTSMTRVGPDDLFEGPVQGSLPYTASVSNIICASDSVLLDSEYVLGIYVR</sequence>
<accession>A0A8H4R679</accession>
<organism evidence="1 2">
    <name type="scientific">Agrocybe pediades</name>
    <dbReference type="NCBI Taxonomy" id="84607"/>
    <lineage>
        <taxon>Eukaryota</taxon>
        <taxon>Fungi</taxon>
        <taxon>Dikarya</taxon>
        <taxon>Basidiomycota</taxon>
        <taxon>Agaricomycotina</taxon>
        <taxon>Agaricomycetes</taxon>
        <taxon>Agaricomycetidae</taxon>
        <taxon>Agaricales</taxon>
        <taxon>Agaricineae</taxon>
        <taxon>Strophariaceae</taxon>
        <taxon>Agrocybe</taxon>
    </lineage>
</organism>
<reference evidence="1 2" key="1">
    <citation type="submission" date="2019-12" db="EMBL/GenBank/DDBJ databases">
        <authorList>
            <person name="Floudas D."/>
            <person name="Bentzer J."/>
            <person name="Ahren D."/>
            <person name="Johansson T."/>
            <person name="Persson P."/>
            <person name="Tunlid A."/>
        </authorList>
    </citation>
    <scope>NUCLEOTIDE SEQUENCE [LARGE SCALE GENOMIC DNA]</scope>
    <source>
        <strain evidence="1 2">CBS 102.39</strain>
    </source>
</reference>
<protein>
    <submittedName>
        <fullName evidence="1">Uncharacterized protein</fullName>
    </submittedName>
</protein>
<gene>
    <name evidence="1" type="ORF">D9613_002424</name>
</gene>